<evidence type="ECO:0000313" key="3">
    <source>
        <dbReference type="Proteomes" id="UP000189464"/>
    </source>
</evidence>
<proteinExistence type="predicted"/>
<gene>
    <name evidence="2" type="ORF">B0537_11400</name>
</gene>
<organism evidence="2 3">
    <name type="scientific">Desulforamulus ferrireducens</name>
    <dbReference type="NCBI Taxonomy" id="1833852"/>
    <lineage>
        <taxon>Bacteria</taxon>
        <taxon>Bacillati</taxon>
        <taxon>Bacillota</taxon>
        <taxon>Clostridia</taxon>
        <taxon>Eubacteriales</taxon>
        <taxon>Peptococcaceae</taxon>
        <taxon>Desulforamulus</taxon>
    </lineage>
</organism>
<sequence>MGANLDVKTLALIGVGASVGANCFPCLEQKVTDALKAGASVEEIAQAVQLGEEAKIQPNQGIKALADMLLQNAQSLLNRGSAGGCG</sequence>
<dbReference type="KEGG" id="dfg:B0537_11400"/>
<dbReference type="SUPFAM" id="SSF69118">
    <property type="entry name" value="AhpD-like"/>
    <property type="match status" value="1"/>
</dbReference>
<evidence type="ECO:0000313" key="2">
    <source>
        <dbReference type="EMBL" id="AQS59629.1"/>
    </source>
</evidence>
<dbReference type="Proteomes" id="UP000189464">
    <property type="component" value="Chromosome"/>
</dbReference>
<dbReference type="InterPro" id="IPR003779">
    <property type="entry name" value="CMD-like"/>
</dbReference>
<dbReference type="InterPro" id="IPR029032">
    <property type="entry name" value="AhpD-like"/>
</dbReference>
<dbReference type="AlphaFoldDB" id="A0A1S6IXX6"/>
<feature type="domain" description="Carboxymuconolactone decarboxylase-like" evidence="1">
    <location>
        <begin position="4"/>
        <end position="49"/>
    </location>
</feature>
<dbReference type="EMBL" id="CP019698">
    <property type="protein sequence ID" value="AQS59629.1"/>
    <property type="molecule type" value="Genomic_DNA"/>
</dbReference>
<dbReference type="RefSeq" id="WP_077714694.1">
    <property type="nucleotide sequence ID" value="NZ_CP019698.1"/>
</dbReference>
<dbReference type="Gene3D" id="1.20.1290.10">
    <property type="entry name" value="AhpD-like"/>
    <property type="match status" value="1"/>
</dbReference>
<dbReference type="STRING" id="1833852.B0537_11400"/>
<dbReference type="OrthoDB" id="1683318at2"/>
<keyword evidence="3" id="KW-1185">Reference proteome</keyword>
<protein>
    <submittedName>
        <fullName evidence="2">Carboxymuconolactone decarboxylase</fullName>
    </submittedName>
</protein>
<name>A0A1S6IXX6_9FIRM</name>
<reference evidence="2 3" key="1">
    <citation type="journal article" date="2016" name="Int. J. Syst. Evol. Microbiol.">
        <title>Desulfotomaculum ferrireducens sp. nov., a moderately thermophilic sulfate-reducing and dissimilatory Fe(III)-reducing bacterium isolated from compost.</title>
        <authorList>
            <person name="Yang G."/>
            <person name="Guo J."/>
            <person name="Zhuang L."/>
            <person name="Yuan Y."/>
            <person name="Zhou S."/>
        </authorList>
    </citation>
    <scope>NUCLEOTIDE SEQUENCE [LARGE SCALE GENOMIC DNA]</scope>
    <source>
        <strain evidence="2 3">GSS09</strain>
    </source>
</reference>
<dbReference type="GO" id="GO:0051920">
    <property type="term" value="F:peroxiredoxin activity"/>
    <property type="evidence" value="ECO:0007669"/>
    <property type="project" value="InterPro"/>
</dbReference>
<accession>A0A1S6IXX6</accession>
<evidence type="ECO:0000259" key="1">
    <source>
        <dbReference type="Pfam" id="PF02627"/>
    </source>
</evidence>
<dbReference type="Pfam" id="PF02627">
    <property type="entry name" value="CMD"/>
    <property type="match status" value="1"/>
</dbReference>